<sequence length="202" mass="22071">MFEHFNLLLFSALNAQAGLAGWQLMGALFAAQWLVFLMPLALIVLWTGGARPEREVALRALVAAVCALSLNGLIGHFWYSPRPFLLDVGHTFLLHDPDSSFPSDHATSMFSVALVLAFSHVRAARRIGLVLLPLALVVAWSRVFLGVHWPKDMAGALAMSAAMALLAYTPAVRAACAGVMPWMENLYRRVLAVPIGRGWLRP</sequence>
<dbReference type="OrthoDB" id="9801622at2"/>
<dbReference type="Pfam" id="PF01569">
    <property type="entry name" value="PAP2"/>
    <property type="match status" value="1"/>
</dbReference>
<feature type="domain" description="Phosphatidic acid phosphatase type 2/haloperoxidase" evidence="2">
    <location>
        <begin position="56"/>
        <end position="168"/>
    </location>
</feature>
<evidence type="ECO:0000313" key="4">
    <source>
        <dbReference type="Proteomes" id="UP000198639"/>
    </source>
</evidence>
<feature type="transmembrane region" description="Helical" evidence="1">
    <location>
        <begin position="99"/>
        <end position="118"/>
    </location>
</feature>
<keyword evidence="1" id="KW-0472">Membrane</keyword>
<dbReference type="PANTHER" id="PTHR14969:SF13">
    <property type="entry name" value="AT30094P"/>
    <property type="match status" value="1"/>
</dbReference>
<dbReference type="InterPro" id="IPR033879">
    <property type="entry name" value="UPP_Pase"/>
</dbReference>
<dbReference type="STRING" id="1164594.SAMN05216204_10996"/>
<dbReference type="InterPro" id="IPR036938">
    <property type="entry name" value="PAP2/HPO_sf"/>
</dbReference>
<dbReference type="SUPFAM" id="SSF48317">
    <property type="entry name" value="Acid phosphatase/Vanadium-dependent haloperoxidase"/>
    <property type="match status" value="1"/>
</dbReference>
<feature type="transmembrane region" description="Helical" evidence="1">
    <location>
        <begin position="58"/>
        <end position="79"/>
    </location>
</feature>
<keyword evidence="4" id="KW-1185">Reference proteome</keyword>
<reference evidence="4" key="1">
    <citation type="submission" date="2016-10" db="EMBL/GenBank/DDBJ databases">
        <authorList>
            <person name="Varghese N."/>
            <person name="Submissions S."/>
        </authorList>
    </citation>
    <scope>NUCLEOTIDE SEQUENCE [LARGE SCALE GENOMIC DNA]</scope>
    <source>
        <strain evidence="4">CGMCC 1.12041</strain>
    </source>
</reference>
<keyword evidence="1" id="KW-1133">Transmembrane helix</keyword>
<name>A0A1I1LH48_9BURK</name>
<feature type="transmembrane region" description="Helical" evidence="1">
    <location>
        <begin position="155"/>
        <end position="179"/>
    </location>
</feature>
<evidence type="ECO:0000259" key="2">
    <source>
        <dbReference type="SMART" id="SM00014"/>
    </source>
</evidence>
<keyword evidence="1" id="KW-0812">Transmembrane</keyword>
<dbReference type="Gene3D" id="1.20.144.10">
    <property type="entry name" value="Phosphatidic acid phosphatase type 2/haloperoxidase"/>
    <property type="match status" value="1"/>
</dbReference>
<organism evidence="3 4">
    <name type="scientific">Massilia yuzhufengensis</name>
    <dbReference type="NCBI Taxonomy" id="1164594"/>
    <lineage>
        <taxon>Bacteria</taxon>
        <taxon>Pseudomonadati</taxon>
        <taxon>Pseudomonadota</taxon>
        <taxon>Betaproteobacteria</taxon>
        <taxon>Burkholderiales</taxon>
        <taxon>Oxalobacteraceae</taxon>
        <taxon>Telluria group</taxon>
        <taxon>Massilia</taxon>
    </lineage>
</organism>
<gene>
    <name evidence="3" type="ORF">SAMN05216204_10996</name>
</gene>
<dbReference type="EMBL" id="FOLD01000009">
    <property type="protein sequence ID" value="SFC72434.1"/>
    <property type="molecule type" value="Genomic_DNA"/>
</dbReference>
<dbReference type="GO" id="GO:0005886">
    <property type="term" value="C:plasma membrane"/>
    <property type="evidence" value="ECO:0007669"/>
    <property type="project" value="InterPro"/>
</dbReference>
<evidence type="ECO:0000256" key="1">
    <source>
        <dbReference type="SAM" id="Phobius"/>
    </source>
</evidence>
<feature type="transmembrane region" description="Helical" evidence="1">
    <location>
        <begin position="27"/>
        <end position="46"/>
    </location>
</feature>
<evidence type="ECO:0000313" key="3">
    <source>
        <dbReference type="EMBL" id="SFC72434.1"/>
    </source>
</evidence>
<protein>
    <submittedName>
        <fullName evidence="3">Undecaprenyl-diphosphatase</fullName>
    </submittedName>
</protein>
<feature type="transmembrane region" description="Helical" evidence="1">
    <location>
        <begin position="130"/>
        <end position="149"/>
    </location>
</feature>
<dbReference type="PANTHER" id="PTHR14969">
    <property type="entry name" value="SPHINGOSINE-1-PHOSPHATE PHOSPHOHYDROLASE"/>
    <property type="match status" value="1"/>
</dbReference>
<dbReference type="AlphaFoldDB" id="A0A1I1LH48"/>
<accession>A0A1I1LH48</accession>
<dbReference type="RefSeq" id="WP_091874445.1">
    <property type="nucleotide sequence ID" value="NZ_FOLD01000009.1"/>
</dbReference>
<dbReference type="Proteomes" id="UP000198639">
    <property type="component" value="Unassembled WGS sequence"/>
</dbReference>
<dbReference type="GO" id="GO:0050380">
    <property type="term" value="F:undecaprenyl-diphosphatase activity"/>
    <property type="evidence" value="ECO:0007669"/>
    <property type="project" value="InterPro"/>
</dbReference>
<dbReference type="CDD" id="cd03385">
    <property type="entry name" value="PAP2_BcrC_like"/>
    <property type="match status" value="1"/>
</dbReference>
<dbReference type="InterPro" id="IPR000326">
    <property type="entry name" value="PAP2/HPO"/>
</dbReference>
<dbReference type="SMART" id="SM00014">
    <property type="entry name" value="acidPPc"/>
    <property type="match status" value="1"/>
</dbReference>
<proteinExistence type="predicted"/>